<keyword evidence="2" id="KW-1185">Reference proteome</keyword>
<name>A0A8S1IZ88_9CHLO</name>
<proteinExistence type="predicted"/>
<dbReference type="Proteomes" id="UP000708148">
    <property type="component" value="Unassembled WGS sequence"/>
</dbReference>
<accession>A0A8S1IZ88</accession>
<dbReference type="AlphaFoldDB" id="A0A8S1IZ88"/>
<reference evidence="1" key="1">
    <citation type="submission" date="2020-12" db="EMBL/GenBank/DDBJ databases">
        <authorList>
            <person name="Iha C."/>
        </authorList>
    </citation>
    <scope>NUCLEOTIDE SEQUENCE</scope>
</reference>
<protein>
    <submittedName>
        <fullName evidence="1">Uncharacterized protein</fullName>
    </submittedName>
</protein>
<sequence>MGLRAAFVSNSTSAAFLAESAGFHSLDVLDCGKAPTQPADYAVHKVFGLPSAGRVAKQLIFHLGVESASTQPTAPTRIDVREEHDNELDLLLLHIDAHAAMLSATTGTRDTAATPSETIATTESLMPQDTEVARCPASRPHSADPIEASCSCLEWLDDLLLALNESKEVRSQVLLCLVLGSQGDPLGQILEEGGRELEPWTAQAENARGCGSQQGGQLPKLVRPRQSFQFCGLDYVEADLQLPLLTVCRCKGVVRCDCVQRVDVGDARALGGDAAILVDRLLYGIAYTMGKATKYGA</sequence>
<evidence type="ECO:0000313" key="1">
    <source>
        <dbReference type="EMBL" id="CAD7700110.1"/>
    </source>
</evidence>
<comment type="caution">
    <text evidence="1">The sequence shown here is derived from an EMBL/GenBank/DDBJ whole genome shotgun (WGS) entry which is preliminary data.</text>
</comment>
<evidence type="ECO:0000313" key="2">
    <source>
        <dbReference type="Proteomes" id="UP000708148"/>
    </source>
</evidence>
<dbReference type="PANTHER" id="PTHR35506">
    <property type="entry name" value="OS02G0135600 PROTEIN"/>
    <property type="match status" value="1"/>
</dbReference>
<organism evidence="1 2">
    <name type="scientific">Ostreobium quekettii</name>
    <dbReference type="NCBI Taxonomy" id="121088"/>
    <lineage>
        <taxon>Eukaryota</taxon>
        <taxon>Viridiplantae</taxon>
        <taxon>Chlorophyta</taxon>
        <taxon>core chlorophytes</taxon>
        <taxon>Ulvophyceae</taxon>
        <taxon>TCBD clade</taxon>
        <taxon>Bryopsidales</taxon>
        <taxon>Ostreobineae</taxon>
        <taxon>Ostreobiaceae</taxon>
        <taxon>Ostreobium</taxon>
    </lineage>
</organism>
<gene>
    <name evidence="1" type="ORF">OSTQU699_LOCUS5469</name>
</gene>
<dbReference type="EMBL" id="CAJHUC010001177">
    <property type="protein sequence ID" value="CAD7700110.1"/>
    <property type="molecule type" value="Genomic_DNA"/>
</dbReference>
<dbReference type="PANTHER" id="PTHR35506:SF1">
    <property type="entry name" value="OS02G0135600 PROTEIN"/>
    <property type="match status" value="1"/>
</dbReference>